<sequence>MSDQREHATCAPAVLGCLADLVGAAFGGSDGPATKVDVDDIEQLVEALHVLRPTCVEFAFFDGWLFMLRKEWAEAESVYRGLIERSVCMPASRGMLLQCMKATHTFGWQDEARKVIEECGNDDVTRLAKTLIANDDLQHAYAAARRTGQFVTPESTRELEQEKEKAAQEPQPSVARTLTADDMLMSMQYIRI</sequence>
<organism evidence="2 3">
    <name type="scientific">Paraburkholderia megapolitana</name>
    <dbReference type="NCBI Taxonomy" id="420953"/>
    <lineage>
        <taxon>Bacteria</taxon>
        <taxon>Pseudomonadati</taxon>
        <taxon>Pseudomonadota</taxon>
        <taxon>Betaproteobacteria</taxon>
        <taxon>Burkholderiales</taxon>
        <taxon>Burkholderiaceae</taxon>
        <taxon>Paraburkholderia</taxon>
    </lineage>
</organism>
<evidence type="ECO:0000256" key="1">
    <source>
        <dbReference type="SAM" id="MobiDB-lite"/>
    </source>
</evidence>
<dbReference type="Pfam" id="PF09613">
    <property type="entry name" value="HrpB1_HrpK"/>
    <property type="match status" value="1"/>
</dbReference>
<proteinExistence type="predicted"/>
<dbReference type="PROSITE" id="PS51257">
    <property type="entry name" value="PROKAR_LIPOPROTEIN"/>
    <property type="match status" value="1"/>
</dbReference>
<dbReference type="OrthoDB" id="8810257at2"/>
<evidence type="ECO:0000313" key="3">
    <source>
        <dbReference type="Proteomes" id="UP000199548"/>
    </source>
</evidence>
<gene>
    <name evidence="2" type="ORF">SAMN05192543_101522</name>
</gene>
<dbReference type="RefSeq" id="WP_091007003.1">
    <property type="nucleotide sequence ID" value="NZ_CP041743.1"/>
</dbReference>
<accession>A0A1I3DU92</accession>
<dbReference type="STRING" id="420953.SAMN05192543_101522"/>
<feature type="region of interest" description="Disordered" evidence="1">
    <location>
        <begin position="151"/>
        <end position="174"/>
    </location>
</feature>
<dbReference type="Proteomes" id="UP000199548">
    <property type="component" value="Unassembled WGS sequence"/>
</dbReference>
<feature type="compositionally biased region" description="Basic and acidic residues" evidence="1">
    <location>
        <begin position="155"/>
        <end position="167"/>
    </location>
</feature>
<dbReference type="EMBL" id="FOQU01000001">
    <property type="protein sequence ID" value="SFH90158.1"/>
    <property type="molecule type" value="Genomic_DNA"/>
</dbReference>
<evidence type="ECO:0000313" key="2">
    <source>
        <dbReference type="EMBL" id="SFH90158.1"/>
    </source>
</evidence>
<dbReference type="InterPro" id="IPR013394">
    <property type="entry name" value="T3SS_HrpB1/HrpK"/>
</dbReference>
<dbReference type="AlphaFoldDB" id="A0A1I3DU92"/>
<protein>
    <submittedName>
        <fullName evidence="2">Type III secretion protein HrpB1</fullName>
    </submittedName>
</protein>
<keyword evidence="3" id="KW-1185">Reference proteome</keyword>
<reference evidence="2 3" key="1">
    <citation type="submission" date="2016-10" db="EMBL/GenBank/DDBJ databases">
        <authorList>
            <person name="de Groot N.N."/>
        </authorList>
    </citation>
    <scope>NUCLEOTIDE SEQUENCE [LARGE SCALE GENOMIC DNA]</scope>
    <source>
        <strain evidence="2 3">LMG 23650</strain>
    </source>
</reference>
<name>A0A1I3DU92_9BURK</name>